<name>A0A0R3RVU6_9BILA</name>
<evidence type="ECO:0000313" key="2">
    <source>
        <dbReference type="WBParaSite" id="EEL_0000625701-mRNA-1"/>
    </source>
</evidence>
<protein>
    <submittedName>
        <fullName evidence="2">Ovule protein</fullName>
    </submittedName>
</protein>
<dbReference type="Proteomes" id="UP000050640">
    <property type="component" value="Unplaced"/>
</dbReference>
<evidence type="ECO:0000313" key="1">
    <source>
        <dbReference type="Proteomes" id="UP000050640"/>
    </source>
</evidence>
<dbReference type="WBParaSite" id="EEL_0000625701-mRNA-1">
    <property type="protein sequence ID" value="EEL_0000625701-mRNA-1"/>
    <property type="gene ID" value="EEL_0000625701"/>
</dbReference>
<accession>A0A0R3RVU6</accession>
<reference evidence="2" key="1">
    <citation type="submission" date="2017-02" db="UniProtKB">
        <authorList>
            <consortium name="WormBaseParasite"/>
        </authorList>
    </citation>
    <scope>IDENTIFICATION</scope>
</reference>
<sequence>MFGDIEVWDSGDITCRSGCSSRFENFEIYGNSKYVMMGSNWIREILLFFTGRGYKTKSTLNLGKKMLHHSIKTNICALSWLESCPEQNNVAGMFVRLPFSTEF</sequence>
<keyword evidence="1" id="KW-1185">Reference proteome</keyword>
<dbReference type="AlphaFoldDB" id="A0A0R3RVU6"/>
<organism evidence="1 2">
    <name type="scientific">Elaeophora elaphi</name>
    <dbReference type="NCBI Taxonomy" id="1147741"/>
    <lineage>
        <taxon>Eukaryota</taxon>
        <taxon>Metazoa</taxon>
        <taxon>Ecdysozoa</taxon>
        <taxon>Nematoda</taxon>
        <taxon>Chromadorea</taxon>
        <taxon>Rhabditida</taxon>
        <taxon>Spirurina</taxon>
        <taxon>Spiruromorpha</taxon>
        <taxon>Filarioidea</taxon>
        <taxon>Onchocercidae</taxon>
        <taxon>Elaeophora</taxon>
    </lineage>
</organism>
<proteinExistence type="predicted"/>